<dbReference type="EMBL" id="AHFK01000081">
    <property type="protein sequence ID" value="EOQ04914.1"/>
    <property type="molecule type" value="Genomic_DNA"/>
</dbReference>
<evidence type="ECO:0000313" key="1">
    <source>
        <dbReference type="EMBL" id="EOQ04914.1"/>
    </source>
</evidence>
<name>A0A9W5R2G0_BACCE</name>
<gene>
    <name evidence="1" type="ORF">IKC_06291</name>
</gene>
<sequence length="46" mass="5404">MINKESETHKEKEKILLLKEALWVMEKQGKSAQDLTEIYLEVQDGE</sequence>
<dbReference type="Proteomes" id="UP000014028">
    <property type="component" value="Unassembled WGS sequence"/>
</dbReference>
<comment type="caution">
    <text evidence="1">The sequence shown here is derived from an EMBL/GenBank/DDBJ whole genome shotgun (WGS) entry which is preliminary data.</text>
</comment>
<organism evidence="1 2">
    <name type="scientific">Bacillus cereus VD184</name>
    <dbReference type="NCBI Taxonomy" id="1053242"/>
    <lineage>
        <taxon>Bacteria</taxon>
        <taxon>Bacillati</taxon>
        <taxon>Bacillota</taxon>
        <taxon>Bacilli</taxon>
        <taxon>Bacillales</taxon>
        <taxon>Bacillaceae</taxon>
        <taxon>Bacillus</taxon>
        <taxon>Bacillus cereus group</taxon>
    </lineage>
</organism>
<dbReference type="RefSeq" id="WP_016123577.1">
    <property type="nucleotide sequence ID" value="NZ_KB976837.1"/>
</dbReference>
<accession>A0A9W5R2G0</accession>
<proteinExistence type="predicted"/>
<dbReference type="AlphaFoldDB" id="A0A9W5R2G0"/>
<reference evidence="1 2" key="1">
    <citation type="submission" date="2012-12" db="EMBL/GenBank/DDBJ databases">
        <title>The Genome Sequence of Bacillus cereus VD184.</title>
        <authorList>
            <consortium name="The Broad Institute Genome Sequencing Platform"/>
            <consortium name="The Broad Institute Genome Sequencing Center for Infectious Disease"/>
            <person name="Feldgarden M."/>
            <person name="Van der Auwera G.A."/>
            <person name="Mahillon J."/>
            <person name="Duprez V."/>
            <person name="Timmery S."/>
            <person name="Mattelet C."/>
            <person name="Dierick K."/>
            <person name="Sun M."/>
            <person name="Yu Z."/>
            <person name="Zhu L."/>
            <person name="Hu X."/>
            <person name="Shank E.B."/>
            <person name="Swiecicka I."/>
            <person name="Hansen B.M."/>
            <person name="Andrup L."/>
            <person name="Walker B."/>
            <person name="Young S.K."/>
            <person name="Zeng Q."/>
            <person name="Gargeya S."/>
            <person name="Fitzgerald M."/>
            <person name="Haas B."/>
            <person name="Abouelleil A."/>
            <person name="Alvarado L."/>
            <person name="Arachchi H.M."/>
            <person name="Berlin A.M."/>
            <person name="Chapman S.B."/>
            <person name="Dewar J."/>
            <person name="Goldberg J."/>
            <person name="Griggs A."/>
            <person name="Gujja S."/>
            <person name="Hansen M."/>
            <person name="Howarth C."/>
            <person name="Imamovic A."/>
            <person name="Larimer J."/>
            <person name="McCowan C."/>
            <person name="Murphy C."/>
            <person name="Neiman D."/>
            <person name="Pearson M."/>
            <person name="Priest M."/>
            <person name="Roberts A."/>
            <person name="Saif S."/>
            <person name="Shea T."/>
            <person name="Sisk P."/>
            <person name="Sykes S."/>
            <person name="Wortman J."/>
            <person name="Nusbaum C."/>
            <person name="Birren B."/>
        </authorList>
    </citation>
    <scope>NUCLEOTIDE SEQUENCE [LARGE SCALE GENOMIC DNA]</scope>
    <source>
        <strain evidence="1 2">VD184</strain>
    </source>
</reference>
<protein>
    <submittedName>
        <fullName evidence="1">Uncharacterized protein</fullName>
    </submittedName>
</protein>
<evidence type="ECO:0000313" key="2">
    <source>
        <dbReference type="Proteomes" id="UP000014028"/>
    </source>
</evidence>